<gene>
    <name evidence="1" type="ORF">KI809_08055</name>
</gene>
<protein>
    <submittedName>
        <fullName evidence="1">Uncharacterized protein</fullName>
    </submittedName>
</protein>
<evidence type="ECO:0000313" key="2">
    <source>
        <dbReference type="Proteomes" id="UP000811899"/>
    </source>
</evidence>
<proteinExistence type="predicted"/>
<name>A0AAW4L5G7_9BACT</name>
<evidence type="ECO:0000313" key="1">
    <source>
        <dbReference type="EMBL" id="MBT0664253.1"/>
    </source>
</evidence>
<dbReference type="EMBL" id="JAHCVJ010000002">
    <property type="protein sequence ID" value="MBT0664253.1"/>
    <property type="molecule type" value="Genomic_DNA"/>
</dbReference>
<dbReference type="Proteomes" id="UP000811899">
    <property type="component" value="Unassembled WGS sequence"/>
</dbReference>
<organism evidence="1 2">
    <name type="scientific">Geoanaerobacter pelophilus</name>
    <dbReference type="NCBI Taxonomy" id="60036"/>
    <lineage>
        <taxon>Bacteria</taxon>
        <taxon>Pseudomonadati</taxon>
        <taxon>Thermodesulfobacteriota</taxon>
        <taxon>Desulfuromonadia</taxon>
        <taxon>Geobacterales</taxon>
        <taxon>Geobacteraceae</taxon>
        <taxon>Geoanaerobacter</taxon>
    </lineage>
</organism>
<dbReference type="AlphaFoldDB" id="A0AAW4L5G7"/>
<accession>A0AAW4L5G7</accession>
<keyword evidence="2" id="KW-1185">Reference proteome</keyword>
<dbReference type="RefSeq" id="WP_214171012.1">
    <property type="nucleotide sequence ID" value="NZ_JAHCVJ010000002.1"/>
</dbReference>
<sequence>MFRSSRANIALVLMGIYLMITISPLAPLALQSAVISHAVTGECTGDCAICGCAPERSATHSCCCWQKKLQNGQSEDQEEVESCCQKKQKPASVPGASYKSSPCGSGKLIALWGGESFEYYLDSNDAEPLIFNKATLVPSPYRTLTGRSVAPPDPPPKLCILS</sequence>
<comment type="caution">
    <text evidence="1">The sequence shown here is derived from an EMBL/GenBank/DDBJ whole genome shotgun (WGS) entry which is preliminary data.</text>
</comment>
<reference evidence="1 2" key="1">
    <citation type="submission" date="2021-05" db="EMBL/GenBank/DDBJ databases">
        <title>The draft genome of Geobacter pelophilus DSM 12255.</title>
        <authorList>
            <person name="Xu Z."/>
            <person name="Masuda Y."/>
            <person name="Itoh H."/>
            <person name="Senoo K."/>
        </authorList>
    </citation>
    <scope>NUCLEOTIDE SEQUENCE [LARGE SCALE GENOMIC DNA]</scope>
    <source>
        <strain evidence="1 2">DSM 12255</strain>
    </source>
</reference>